<reference evidence="7" key="1">
    <citation type="submission" date="2016-05" db="EMBL/GenBank/DDBJ databases">
        <title>Microbial consortia oxidize butane by reversing methanogenesis.</title>
        <authorList>
            <person name="Laso-Perez R."/>
            <person name="Richter M."/>
            <person name="Wegener G."/>
            <person name="Musat F."/>
        </authorList>
    </citation>
    <scope>NUCLEOTIDE SEQUENCE [LARGE SCALE GENOMIC DNA]</scope>
    <source>
        <strain evidence="7">BOX2</strain>
    </source>
</reference>
<keyword evidence="3" id="KW-0285">Flavoprotein</keyword>
<dbReference type="Gene3D" id="3.40.50.360">
    <property type="match status" value="1"/>
</dbReference>
<evidence type="ECO:0000256" key="3">
    <source>
        <dbReference type="ARBA" id="ARBA00022630"/>
    </source>
</evidence>
<feature type="domain" description="NADPH-dependent FMN reductase-like" evidence="6">
    <location>
        <begin position="5"/>
        <end position="162"/>
    </location>
</feature>
<gene>
    <name evidence="7" type="ORF">SCAL_000440</name>
</gene>
<dbReference type="EMBL" id="LYOS01000001">
    <property type="protein sequence ID" value="OFV68764.1"/>
    <property type="molecule type" value="Genomic_DNA"/>
</dbReference>
<accession>A0A1F2PCK7</accession>
<dbReference type="InterPro" id="IPR005025">
    <property type="entry name" value="FMN_Rdtase-like_dom"/>
</dbReference>
<organism evidence="7 8">
    <name type="scientific">Candidatus Syntropharchaeum caldarium</name>
    <dbReference type="NCBI Taxonomy" id="1838285"/>
    <lineage>
        <taxon>Archaea</taxon>
        <taxon>Methanobacteriati</taxon>
        <taxon>Methanobacteriota</taxon>
        <taxon>Stenosarchaea group</taxon>
        <taxon>Methanomicrobia</taxon>
        <taxon>Methanosarcinales</taxon>
        <taxon>ANME-2 cluster</taxon>
        <taxon>Candidatus Syntropharchaeum</taxon>
    </lineage>
</organism>
<evidence type="ECO:0000256" key="5">
    <source>
        <dbReference type="ARBA" id="ARBA00038292"/>
    </source>
</evidence>
<keyword evidence="8" id="KW-1185">Reference proteome</keyword>
<dbReference type="AlphaFoldDB" id="A0A1F2PCK7"/>
<dbReference type="InterPro" id="IPR051796">
    <property type="entry name" value="ISF_SsuE-like"/>
</dbReference>
<dbReference type="STRING" id="1838285.SCAL_000440"/>
<name>A0A1F2PCK7_9EURY</name>
<comment type="similarity">
    <text evidence="5">Belongs to the SsuE family. Isf subfamily.</text>
</comment>
<comment type="cofactor">
    <cofactor evidence="2">
        <name>[4Fe-4S] cluster</name>
        <dbReference type="ChEBI" id="CHEBI:49883"/>
    </cofactor>
</comment>
<keyword evidence="4" id="KW-0288">FMN</keyword>
<dbReference type="PANTHER" id="PTHR43278:SF4">
    <property type="entry name" value="NAD(P)H-DEPENDENT FMN-CONTAINING OXIDOREDUCTASE YWQN-RELATED"/>
    <property type="match status" value="1"/>
</dbReference>
<dbReference type="Proteomes" id="UP000186940">
    <property type="component" value="Unassembled WGS sequence"/>
</dbReference>
<dbReference type="PATRIC" id="fig|1838285.3.peg.445"/>
<proteinExistence type="inferred from homology"/>
<dbReference type="PANTHER" id="PTHR43278">
    <property type="entry name" value="NAD(P)H-DEPENDENT FMN-CONTAINING OXIDOREDUCTASE YWQN-RELATED"/>
    <property type="match status" value="1"/>
</dbReference>
<dbReference type="SUPFAM" id="SSF52218">
    <property type="entry name" value="Flavoproteins"/>
    <property type="match status" value="1"/>
</dbReference>
<dbReference type="GO" id="GO:0016491">
    <property type="term" value="F:oxidoreductase activity"/>
    <property type="evidence" value="ECO:0007669"/>
    <property type="project" value="InterPro"/>
</dbReference>
<comment type="caution">
    <text evidence="7">The sequence shown here is derived from an EMBL/GenBank/DDBJ whole genome shotgun (WGS) entry which is preliminary data.</text>
</comment>
<dbReference type="Pfam" id="PF03358">
    <property type="entry name" value="FMN_red"/>
    <property type="match status" value="1"/>
</dbReference>
<protein>
    <submittedName>
        <fullName evidence="7">FMN reductase</fullName>
    </submittedName>
</protein>
<evidence type="ECO:0000256" key="1">
    <source>
        <dbReference type="ARBA" id="ARBA00001917"/>
    </source>
</evidence>
<evidence type="ECO:0000313" key="7">
    <source>
        <dbReference type="EMBL" id="OFV68764.1"/>
    </source>
</evidence>
<comment type="cofactor">
    <cofactor evidence="1">
        <name>FMN</name>
        <dbReference type="ChEBI" id="CHEBI:58210"/>
    </cofactor>
</comment>
<evidence type="ECO:0000256" key="4">
    <source>
        <dbReference type="ARBA" id="ARBA00022643"/>
    </source>
</evidence>
<evidence type="ECO:0000313" key="8">
    <source>
        <dbReference type="Proteomes" id="UP000186940"/>
    </source>
</evidence>
<dbReference type="InterPro" id="IPR029039">
    <property type="entry name" value="Flavoprotein-like_sf"/>
</dbReference>
<evidence type="ECO:0000259" key="6">
    <source>
        <dbReference type="Pfam" id="PF03358"/>
    </source>
</evidence>
<evidence type="ECO:0000256" key="2">
    <source>
        <dbReference type="ARBA" id="ARBA00001966"/>
    </source>
</evidence>
<sequence length="195" mass="21688">MRTKIKVIAFNSSPHKDGNTVILINRVLDELKKEEIETELFHIGGKTLHGCTACMNCFKNKDQRCVIDDDILNECIEKMLEADGIILGSPTYFSNVNTELKALIDRAGLVAMANGYLLKRRVGAAVVAVRRAGAIPVFNAINQFFLINQMVVAGSSYWNLGIGFHPGDVEKDEEGIRTMKNLGENMAWILKKLHP</sequence>